<evidence type="ECO:0000313" key="2">
    <source>
        <dbReference type="Proteomes" id="UP000198386"/>
    </source>
</evidence>
<protein>
    <submittedName>
        <fullName evidence="1">Golgi phosphoprotein 3 (GPP34)</fullName>
    </submittedName>
</protein>
<proteinExistence type="predicted"/>
<organism evidence="1 2">
    <name type="scientific">Geodermatophilus saharensis</name>
    <dbReference type="NCBI Taxonomy" id="1137994"/>
    <lineage>
        <taxon>Bacteria</taxon>
        <taxon>Bacillati</taxon>
        <taxon>Actinomycetota</taxon>
        <taxon>Actinomycetes</taxon>
        <taxon>Geodermatophilales</taxon>
        <taxon>Geodermatophilaceae</taxon>
        <taxon>Geodermatophilus</taxon>
    </lineage>
</organism>
<dbReference type="Proteomes" id="UP000198386">
    <property type="component" value="Unassembled WGS sequence"/>
</dbReference>
<dbReference type="RefSeq" id="WP_089405133.1">
    <property type="nucleotide sequence ID" value="NZ_FZOH01000007.1"/>
</dbReference>
<gene>
    <name evidence="1" type="ORF">SAMN04488107_3453</name>
</gene>
<sequence>MDDWDGSTSMRLACLALDGRGRLTDDLVTALAVRGTLLVDLALRDRLAETEDAVGLDGRPTGFPPADRLLAGAAGSPGSLADLLRRGRVDQHDLAAEHLRRGSWTRRGRWSRRYVDHRAARTRDDERAMTAGPDHAWSPDDAALAAVASTLGVLATDRALPTEALLAAAGPVRWVVEVVVAEVDRALARGRALRRAVTSADGTPG</sequence>
<reference evidence="2" key="1">
    <citation type="submission" date="2017-06" db="EMBL/GenBank/DDBJ databases">
        <authorList>
            <person name="Varghese N."/>
            <person name="Submissions S."/>
        </authorList>
    </citation>
    <scope>NUCLEOTIDE SEQUENCE [LARGE SCALE GENOMIC DNA]</scope>
    <source>
        <strain evidence="2">DSM 45423</strain>
    </source>
</reference>
<accession>A0A239GKE7</accession>
<keyword evidence="2" id="KW-1185">Reference proteome</keyword>
<name>A0A239GKE7_9ACTN</name>
<evidence type="ECO:0000313" key="1">
    <source>
        <dbReference type="EMBL" id="SNS69461.1"/>
    </source>
</evidence>
<dbReference type="OrthoDB" id="5179242at2"/>
<dbReference type="AlphaFoldDB" id="A0A239GKE7"/>
<dbReference type="EMBL" id="FZOH01000007">
    <property type="protein sequence ID" value="SNS69461.1"/>
    <property type="molecule type" value="Genomic_DNA"/>
</dbReference>